<evidence type="ECO:0000259" key="2">
    <source>
        <dbReference type="PROSITE" id="PS51372"/>
    </source>
</evidence>
<keyword evidence="1" id="KW-0677">Repeat</keyword>
<dbReference type="SUPFAM" id="SSF50151">
    <property type="entry name" value="SacY-like RNA-binding domain"/>
    <property type="match status" value="1"/>
</dbReference>
<dbReference type="EMBL" id="JBHTCT010000034">
    <property type="protein sequence ID" value="MFC7365853.1"/>
    <property type="molecule type" value="Genomic_DNA"/>
</dbReference>
<feature type="domain" description="PRD" evidence="2">
    <location>
        <begin position="167"/>
        <end position="276"/>
    </location>
</feature>
<sequence>MKISKILNNNAVIVRDGDREKVVVGAGVAFGKKRNDPVPADKIEKVFVMTENEQLSQLLGRIPEEHFTVSEAIISRAEKTLGTKLNEHIHLVLTDHLSFAIERTKDGIHVNNKLLGEIRLLYPKEYGIGLWGIGHIRDTLGVEMPVDEAGFIALHLHTMKPHGGDLNDTIRQATIVRDMLRSIRACLRNEIEEDDISYQRLVTHLQHSVANLGRYDAHTLDSDMAELIRTRYADSYHCAKVMAAESMRLHEIDIPESELAYIALHIERLRNPENQGDMTKGGN</sequence>
<proteinExistence type="predicted"/>
<dbReference type="InterPro" id="IPR036634">
    <property type="entry name" value="PRD_sf"/>
</dbReference>
<dbReference type="Proteomes" id="UP001596483">
    <property type="component" value="Unassembled WGS sequence"/>
</dbReference>
<feature type="domain" description="PRD" evidence="2">
    <location>
        <begin position="61"/>
        <end position="166"/>
    </location>
</feature>
<dbReference type="SMART" id="SM01061">
    <property type="entry name" value="CAT_RBD"/>
    <property type="match status" value="1"/>
</dbReference>
<accession>A0ABW2NFB3</accession>
<dbReference type="SUPFAM" id="SSF63520">
    <property type="entry name" value="PTS-regulatory domain, PRD"/>
    <property type="match status" value="2"/>
</dbReference>
<dbReference type="InterPro" id="IPR004341">
    <property type="entry name" value="CAT_RNA-bd_dom"/>
</dbReference>
<dbReference type="InterPro" id="IPR036650">
    <property type="entry name" value="CAT_RNA-bd_dom_sf"/>
</dbReference>
<reference evidence="4" key="1">
    <citation type="journal article" date="2019" name="Int. J. Syst. Evol. Microbiol.">
        <title>The Global Catalogue of Microorganisms (GCM) 10K type strain sequencing project: providing services to taxonomists for standard genome sequencing and annotation.</title>
        <authorList>
            <consortium name="The Broad Institute Genomics Platform"/>
            <consortium name="The Broad Institute Genome Sequencing Center for Infectious Disease"/>
            <person name="Wu L."/>
            <person name="Ma J."/>
        </authorList>
    </citation>
    <scope>NUCLEOTIDE SEQUENCE [LARGE SCALE GENOMIC DNA]</scope>
    <source>
        <strain evidence="4">JCM 4738</strain>
    </source>
</reference>
<organism evidence="3 4">
    <name type="scientific">Bhargavaea changchunensis</name>
    <dbReference type="NCBI Taxonomy" id="2134037"/>
    <lineage>
        <taxon>Bacteria</taxon>
        <taxon>Bacillati</taxon>
        <taxon>Bacillota</taxon>
        <taxon>Bacilli</taxon>
        <taxon>Bacillales</taxon>
        <taxon>Caryophanaceae</taxon>
        <taxon>Bhargavaea</taxon>
    </lineage>
</organism>
<protein>
    <submittedName>
        <fullName evidence="3">PRD domain-containing protein</fullName>
    </submittedName>
</protein>
<dbReference type="InterPro" id="IPR011608">
    <property type="entry name" value="PRD"/>
</dbReference>
<keyword evidence="4" id="KW-1185">Reference proteome</keyword>
<dbReference type="PROSITE" id="PS51372">
    <property type="entry name" value="PRD_2"/>
    <property type="match status" value="2"/>
</dbReference>
<dbReference type="Pfam" id="PF03123">
    <property type="entry name" value="CAT_RBD"/>
    <property type="match status" value="1"/>
</dbReference>
<dbReference type="InterPro" id="IPR050661">
    <property type="entry name" value="BglG_antiterminators"/>
</dbReference>
<comment type="caution">
    <text evidence="3">The sequence shown here is derived from an EMBL/GenBank/DDBJ whole genome shotgun (WGS) entry which is preliminary data.</text>
</comment>
<dbReference type="PANTHER" id="PTHR30185">
    <property type="entry name" value="CRYPTIC BETA-GLUCOSIDE BGL OPERON ANTITERMINATOR"/>
    <property type="match status" value="1"/>
</dbReference>
<dbReference type="PANTHER" id="PTHR30185:SF15">
    <property type="entry name" value="CRYPTIC BETA-GLUCOSIDE BGL OPERON ANTITERMINATOR"/>
    <property type="match status" value="1"/>
</dbReference>
<gene>
    <name evidence="3" type="ORF">ACFQQH_12075</name>
</gene>
<dbReference type="Pfam" id="PF00874">
    <property type="entry name" value="PRD"/>
    <property type="match status" value="2"/>
</dbReference>
<dbReference type="Gene3D" id="1.10.1790.10">
    <property type="entry name" value="PRD domain"/>
    <property type="match status" value="2"/>
</dbReference>
<name>A0ABW2NFB3_9BACL</name>
<evidence type="ECO:0000313" key="4">
    <source>
        <dbReference type="Proteomes" id="UP001596483"/>
    </source>
</evidence>
<evidence type="ECO:0000313" key="3">
    <source>
        <dbReference type="EMBL" id="MFC7365853.1"/>
    </source>
</evidence>
<dbReference type="RefSeq" id="WP_157294911.1">
    <property type="nucleotide sequence ID" value="NZ_JBHTCT010000034.1"/>
</dbReference>
<dbReference type="Gene3D" id="2.30.24.10">
    <property type="entry name" value="CAT RNA-binding domain"/>
    <property type="match status" value="1"/>
</dbReference>
<evidence type="ECO:0000256" key="1">
    <source>
        <dbReference type="ARBA" id="ARBA00022737"/>
    </source>
</evidence>